<keyword evidence="1" id="KW-0449">Lipoprotein</keyword>
<dbReference type="Proteomes" id="UP000038204">
    <property type="component" value="Unassembled WGS sequence"/>
</dbReference>
<dbReference type="InterPro" id="IPR022262">
    <property type="entry name" value="Lipoprot_put"/>
</dbReference>
<name>A0A0T9RSI3_9GAMM</name>
<dbReference type="NCBIfam" id="TIGR03751">
    <property type="entry name" value="conj_TIGR03751"/>
    <property type="match status" value="1"/>
</dbReference>
<dbReference type="PROSITE" id="PS51257">
    <property type="entry name" value="PROKAR_LIPOPROTEIN"/>
    <property type="match status" value="1"/>
</dbReference>
<organism evidence="1 2">
    <name type="scientific">Yersinia similis</name>
    <dbReference type="NCBI Taxonomy" id="367190"/>
    <lineage>
        <taxon>Bacteria</taxon>
        <taxon>Pseudomonadati</taxon>
        <taxon>Pseudomonadota</taxon>
        <taxon>Gammaproteobacteria</taxon>
        <taxon>Enterobacterales</taxon>
        <taxon>Yersiniaceae</taxon>
        <taxon>Yersinia</taxon>
    </lineage>
</organism>
<evidence type="ECO:0000313" key="2">
    <source>
        <dbReference type="Proteomes" id="UP000038204"/>
    </source>
</evidence>
<accession>A0A0T9RSI3</accession>
<reference evidence="1 2" key="1">
    <citation type="submission" date="2015-03" db="EMBL/GenBank/DDBJ databases">
        <authorList>
            <person name="Murphy D."/>
        </authorList>
    </citation>
    <scope>NUCLEOTIDE SEQUENCE [LARGE SCALE GENOMIC DNA]</scope>
    <source>
        <strain evidence="1 2">Y233</strain>
    </source>
</reference>
<gene>
    <name evidence="1" type="ORF">ERS008667_04397</name>
</gene>
<evidence type="ECO:0000313" key="1">
    <source>
        <dbReference type="EMBL" id="CNI81590.1"/>
    </source>
</evidence>
<protein>
    <submittedName>
        <fullName evidence="1">Putative lipoprotein</fullName>
    </submittedName>
</protein>
<dbReference type="AlphaFoldDB" id="A0A0T9RSI3"/>
<proteinExistence type="predicted"/>
<dbReference type="EMBL" id="CQBK01000088">
    <property type="protein sequence ID" value="CNI81590.1"/>
    <property type="molecule type" value="Genomic_DNA"/>
</dbReference>
<sequence>MSQRVTALVVVFIAASLAGCSTSKEKILPAGDSTMLTLWQNKAAFRQTATQSKMALRRTLTDSNSVSHQAIEENYTRTAENEIQQLFPRLPNPDMVIYIYPHLSGSEPVPVPGYSSVFPFYSRVQYALPNERLEAL</sequence>
<dbReference type="RefSeq" id="WP_049602050.1">
    <property type="nucleotide sequence ID" value="NZ_CABIHS010000225.1"/>
</dbReference>